<organism evidence="3 4">
    <name type="scientific">Populus deltoides</name>
    <name type="common">Eastern poplar</name>
    <name type="synonym">Eastern cottonwood</name>
    <dbReference type="NCBI Taxonomy" id="3696"/>
    <lineage>
        <taxon>Eukaryota</taxon>
        <taxon>Viridiplantae</taxon>
        <taxon>Streptophyta</taxon>
        <taxon>Embryophyta</taxon>
        <taxon>Tracheophyta</taxon>
        <taxon>Spermatophyta</taxon>
        <taxon>Magnoliopsida</taxon>
        <taxon>eudicotyledons</taxon>
        <taxon>Gunneridae</taxon>
        <taxon>Pentapetalae</taxon>
        <taxon>rosids</taxon>
        <taxon>fabids</taxon>
        <taxon>Malpighiales</taxon>
        <taxon>Salicaceae</taxon>
        <taxon>Saliceae</taxon>
        <taxon>Populus</taxon>
    </lineage>
</organism>
<dbReference type="InterPro" id="IPR013023">
    <property type="entry name" value="KARI"/>
</dbReference>
<dbReference type="GO" id="GO:0009099">
    <property type="term" value="P:L-valine biosynthetic process"/>
    <property type="evidence" value="ECO:0007669"/>
    <property type="project" value="TreeGrafter"/>
</dbReference>
<evidence type="ECO:0000313" key="4">
    <source>
        <dbReference type="Proteomes" id="UP000807159"/>
    </source>
</evidence>
<gene>
    <name evidence="3" type="ORF">H0E87_030470</name>
</gene>
<dbReference type="PANTHER" id="PTHR21371">
    <property type="entry name" value="KETOL-ACID REDUCTOISOMERASE, MITOCHONDRIAL"/>
    <property type="match status" value="1"/>
</dbReference>
<dbReference type="GO" id="GO:0009097">
    <property type="term" value="P:isoleucine biosynthetic process"/>
    <property type="evidence" value="ECO:0007669"/>
    <property type="project" value="TreeGrafter"/>
</dbReference>
<dbReference type="SUPFAM" id="SSF51735">
    <property type="entry name" value="NAD(P)-binding Rossmann-fold domains"/>
    <property type="match status" value="1"/>
</dbReference>
<dbReference type="PANTHER" id="PTHR21371:SF1">
    <property type="entry name" value="KETOL-ACID REDUCTOISOMERASE, MITOCHONDRIAL"/>
    <property type="match status" value="1"/>
</dbReference>
<evidence type="ECO:0000259" key="2">
    <source>
        <dbReference type="PROSITE" id="PS51850"/>
    </source>
</evidence>
<dbReference type="Gene3D" id="3.40.50.720">
    <property type="entry name" value="NAD(P)-binding Rossmann-like Domain"/>
    <property type="match status" value="1"/>
</dbReference>
<dbReference type="AlphaFoldDB" id="A0A8T2WKI3"/>
<proteinExistence type="predicted"/>
<dbReference type="Proteomes" id="UP000807159">
    <property type="component" value="Chromosome 19"/>
</dbReference>
<dbReference type="PROSITE" id="PS51850">
    <property type="entry name" value="KARI_N"/>
    <property type="match status" value="1"/>
</dbReference>
<dbReference type="Pfam" id="PF07991">
    <property type="entry name" value="KARI_N"/>
    <property type="match status" value="1"/>
</dbReference>
<dbReference type="GO" id="GO:0004455">
    <property type="term" value="F:ketol-acid reductoisomerase activity"/>
    <property type="evidence" value="ECO:0007669"/>
    <property type="project" value="TreeGrafter"/>
</dbReference>
<dbReference type="InterPro" id="IPR036291">
    <property type="entry name" value="NAD(P)-bd_dom_sf"/>
</dbReference>
<comment type="caution">
    <text evidence="3">The sequence shown here is derived from an EMBL/GenBank/DDBJ whole genome shotgun (WGS) entry which is preliminary data.</text>
</comment>
<protein>
    <recommendedName>
        <fullName evidence="2">KARI N-terminal Rossmann domain-containing protein</fullName>
    </recommendedName>
</protein>
<name>A0A8T2WKI3_POPDE</name>
<feature type="domain" description="KARI N-terminal Rossmann" evidence="2">
    <location>
        <begin position="273"/>
        <end position="471"/>
    </location>
</feature>
<dbReference type="FunFam" id="3.40.50.720:FF:000146">
    <property type="entry name" value="Ketol-acid reductoisomerase"/>
    <property type="match status" value="1"/>
</dbReference>
<accession>A0A8T2WKI3</accession>
<dbReference type="EMBL" id="JACEGQ020000019">
    <property type="protein sequence ID" value="KAH8480227.1"/>
    <property type="molecule type" value="Genomic_DNA"/>
</dbReference>
<sequence length="539" mass="58804">MAATYYPYALRIPKPPQPKSLRYTYSHNGLSLERRKPKLSGFTVGSRMPLKPLTASLHFWTFYSKKKKISPDGVREEELLFETHFNASAPLPPKPSESVQYPQESHEFLSRVMAMAAAFLKISNVFKNSNGSGGGGEKDVDGDGSADADSPPPCAASLGFLIRFASSEKISLSGYVKDTQFELHGNVSVSLFGAKFSKFIKWVFFNPVVVQAIIATITKIRGGDGGGHGVRGSVGAAEMVMHPRVKLLTSLDFETLVFKKEKIVLAGHDKYIVRGGKDVFPLLPDAFQGIKQIGVIGWFSQGSVQAQNLRDALAEAKSDIKVGLEKDSCSFAEARAAGFTEESDTLGDIWETISGSDLVLLLISDDAQAGVYERVFSHMKPNSILGLSHGFLIEHLQSKGLDFPKHISVIAVCPEAEAHSVRRDYVHGQKINGAGINSSIAVHQDIDGRGTDVALGWSVALGSPFTFATTSRDGMQMDMHQGSNVLLVRQPPDKGWVKLNADDTSKGDARFKCFSMGNRVSNLKWVRAVQQRQDYGLSF</sequence>
<dbReference type="InterPro" id="IPR013116">
    <property type="entry name" value="KARI_N"/>
</dbReference>
<dbReference type="GO" id="GO:0005739">
    <property type="term" value="C:mitochondrion"/>
    <property type="evidence" value="ECO:0007669"/>
    <property type="project" value="TreeGrafter"/>
</dbReference>
<dbReference type="GO" id="GO:0009507">
    <property type="term" value="C:chloroplast"/>
    <property type="evidence" value="ECO:0007669"/>
    <property type="project" value="TreeGrafter"/>
</dbReference>
<evidence type="ECO:0000313" key="3">
    <source>
        <dbReference type="EMBL" id="KAH8480227.1"/>
    </source>
</evidence>
<keyword evidence="4" id="KW-1185">Reference proteome</keyword>
<reference evidence="3" key="1">
    <citation type="journal article" date="2021" name="J. Hered.">
        <title>Genome Assembly of Salicaceae Populus deltoides (Eastern Cottonwood) I-69 Based on Nanopore Sequencing and Hi-C Technologies.</title>
        <authorList>
            <person name="Bai S."/>
            <person name="Wu H."/>
            <person name="Zhang J."/>
            <person name="Pan Z."/>
            <person name="Zhao W."/>
            <person name="Li Z."/>
            <person name="Tong C."/>
        </authorList>
    </citation>
    <scope>NUCLEOTIDE SEQUENCE</scope>
    <source>
        <tissue evidence="3">Leaf</tissue>
    </source>
</reference>
<feature type="region of interest" description="Disordered" evidence="1">
    <location>
        <begin position="131"/>
        <end position="150"/>
    </location>
</feature>
<evidence type="ECO:0000256" key="1">
    <source>
        <dbReference type="SAM" id="MobiDB-lite"/>
    </source>
</evidence>